<feature type="signal peptide" evidence="1">
    <location>
        <begin position="1"/>
        <end position="28"/>
    </location>
</feature>
<gene>
    <name evidence="3" type="ORF">FYJ78_10610</name>
</gene>
<evidence type="ECO:0000313" key="3">
    <source>
        <dbReference type="EMBL" id="MSV25607.1"/>
    </source>
</evidence>
<dbReference type="InterPro" id="IPR036514">
    <property type="entry name" value="SGNH_hydro_sf"/>
</dbReference>
<evidence type="ECO:0000259" key="2">
    <source>
        <dbReference type="Pfam" id="PF13472"/>
    </source>
</evidence>
<dbReference type="EMBL" id="VUNL01000013">
    <property type="protein sequence ID" value="MSV25607.1"/>
    <property type="molecule type" value="Genomic_DNA"/>
</dbReference>
<feature type="chain" id="PRO_5026301919" evidence="1">
    <location>
        <begin position="29"/>
        <end position="420"/>
    </location>
</feature>
<dbReference type="Gene3D" id="2.60.120.260">
    <property type="entry name" value="Galactose-binding domain-like"/>
    <property type="match status" value="1"/>
</dbReference>
<proteinExistence type="predicted"/>
<feature type="domain" description="SGNH hydrolase-type esterase" evidence="2">
    <location>
        <begin position="189"/>
        <end position="354"/>
    </location>
</feature>
<sequence length="420" mass="45798">MKHFPLLPKRRIAILAACCLMGTSAAFAAPIPATHLISRGVPAYASSDKPELANDANYQTTWNGKAPGWLAYDLSKVPQASRAKSVVVWYSSSYDYDPTIKQRLSYGNLQNYTIEGNTAAGGKLPASGWQTLVTVKDNVYHSRQHVLDLSKYNWVRVHVGTVDNASGPKAAINLDVYEAKDGLADDWIVYGDSITAGSGNFSGSPYGPAGQLVNAANPAYYPIFEYGGTGSIKSKDGVKNIDNWLSVFPGKYVGIVLGTNDSWGNGKNMEKYYENMDTIVQKVLATGKVPVVGKIPWSAEPGVADNAPLYNAKIDELYKKYPKSVLKGPDFWAIFKDHRDWLGPDGVHPSPKGYGMMRKAWAETMLSVGARKGKTQELTPELAKASWHRTGSEAGKSTFLRGEQTEIDIQKVRHAAKTGK</sequence>
<dbReference type="InterPro" id="IPR051532">
    <property type="entry name" value="Ester_Hydrolysis_Enzymes"/>
</dbReference>
<evidence type="ECO:0000256" key="1">
    <source>
        <dbReference type="SAM" id="SignalP"/>
    </source>
</evidence>
<dbReference type="PANTHER" id="PTHR30383">
    <property type="entry name" value="THIOESTERASE 1/PROTEASE 1/LYSOPHOSPHOLIPASE L1"/>
    <property type="match status" value="1"/>
</dbReference>
<evidence type="ECO:0000313" key="4">
    <source>
        <dbReference type="Proteomes" id="UP000430222"/>
    </source>
</evidence>
<dbReference type="RefSeq" id="WP_154621370.1">
    <property type="nucleotide sequence ID" value="NZ_VUNL01000013.1"/>
</dbReference>
<dbReference type="Proteomes" id="UP000430222">
    <property type="component" value="Unassembled WGS sequence"/>
</dbReference>
<dbReference type="PANTHER" id="PTHR30383:SF5">
    <property type="entry name" value="SGNH HYDROLASE-TYPE ESTERASE DOMAIN-CONTAINING PROTEIN"/>
    <property type="match status" value="1"/>
</dbReference>
<keyword evidence="1" id="KW-0732">Signal</keyword>
<dbReference type="GO" id="GO:0004622">
    <property type="term" value="F:phosphatidylcholine lysophospholipase activity"/>
    <property type="evidence" value="ECO:0007669"/>
    <property type="project" value="TreeGrafter"/>
</dbReference>
<dbReference type="AlphaFoldDB" id="A0A6I2UWQ2"/>
<dbReference type="SUPFAM" id="SSF52266">
    <property type="entry name" value="SGNH hydrolase"/>
    <property type="match status" value="1"/>
</dbReference>
<comment type="caution">
    <text evidence="3">The sequence shown here is derived from an EMBL/GenBank/DDBJ whole genome shotgun (WGS) entry which is preliminary data.</text>
</comment>
<accession>A0A6I2UWQ2</accession>
<keyword evidence="3" id="KW-0378">Hydrolase</keyword>
<organism evidence="3 4">
    <name type="scientific">Selenomonas montiformis</name>
    <dbReference type="NCBI Taxonomy" id="2652285"/>
    <lineage>
        <taxon>Bacteria</taxon>
        <taxon>Bacillati</taxon>
        <taxon>Bacillota</taxon>
        <taxon>Negativicutes</taxon>
        <taxon>Selenomonadales</taxon>
        <taxon>Selenomonadaceae</taxon>
        <taxon>Selenomonas</taxon>
    </lineage>
</organism>
<dbReference type="Pfam" id="PF13472">
    <property type="entry name" value="Lipase_GDSL_2"/>
    <property type="match status" value="1"/>
</dbReference>
<reference evidence="3 4" key="1">
    <citation type="submission" date="2019-08" db="EMBL/GenBank/DDBJ databases">
        <title>In-depth cultivation of the pig gut microbiome towards novel bacterial diversity and tailored functional studies.</title>
        <authorList>
            <person name="Wylensek D."/>
            <person name="Hitch T.C.A."/>
            <person name="Clavel T."/>
        </authorList>
    </citation>
    <scope>NUCLEOTIDE SEQUENCE [LARGE SCALE GENOMIC DNA]</scope>
    <source>
        <strain evidence="4">WCA-380-WT-3B3</strain>
    </source>
</reference>
<dbReference type="CDD" id="cd00229">
    <property type="entry name" value="SGNH_hydrolase"/>
    <property type="match status" value="1"/>
</dbReference>
<keyword evidence="4" id="KW-1185">Reference proteome</keyword>
<dbReference type="Gene3D" id="3.40.50.1110">
    <property type="entry name" value="SGNH hydrolase"/>
    <property type="match status" value="1"/>
</dbReference>
<dbReference type="InterPro" id="IPR013830">
    <property type="entry name" value="SGNH_hydro"/>
</dbReference>
<name>A0A6I2UWQ2_9FIRM</name>
<protein>
    <submittedName>
        <fullName evidence="3">SGNH/GDSL hydrolase family protein</fullName>
    </submittedName>
</protein>